<evidence type="ECO:0000256" key="1">
    <source>
        <dbReference type="ARBA" id="ARBA00022741"/>
    </source>
</evidence>
<dbReference type="SMART" id="SM00065">
    <property type="entry name" value="GAF"/>
    <property type="match status" value="1"/>
</dbReference>
<dbReference type="PANTHER" id="PTHR32071:SF117">
    <property type="entry name" value="PTS-DEPENDENT DIHYDROXYACETONE KINASE OPERON REGULATORY PROTEIN-RELATED"/>
    <property type="match status" value="1"/>
</dbReference>
<evidence type="ECO:0000313" key="10">
    <source>
        <dbReference type="EMBL" id="BDG06260.1"/>
    </source>
</evidence>
<dbReference type="Pfam" id="PF25601">
    <property type="entry name" value="AAA_lid_14"/>
    <property type="match status" value="1"/>
</dbReference>
<keyword evidence="4" id="KW-0238">DNA-binding</keyword>
<dbReference type="PANTHER" id="PTHR32071">
    <property type="entry name" value="TRANSCRIPTIONAL REGULATORY PROTEIN"/>
    <property type="match status" value="1"/>
</dbReference>
<organism evidence="10 11">
    <name type="scientific">Anaeromyxobacter oryzae</name>
    <dbReference type="NCBI Taxonomy" id="2918170"/>
    <lineage>
        <taxon>Bacteria</taxon>
        <taxon>Pseudomonadati</taxon>
        <taxon>Myxococcota</taxon>
        <taxon>Myxococcia</taxon>
        <taxon>Myxococcales</taxon>
        <taxon>Cystobacterineae</taxon>
        <taxon>Anaeromyxobacteraceae</taxon>
        <taxon>Anaeromyxobacter</taxon>
    </lineage>
</organism>
<dbReference type="InterPro" id="IPR002078">
    <property type="entry name" value="Sigma_54_int"/>
</dbReference>
<accession>A0ABN6MZ88</accession>
<dbReference type="SUPFAM" id="SSF52540">
    <property type="entry name" value="P-loop containing nucleoside triphosphate hydrolases"/>
    <property type="match status" value="1"/>
</dbReference>
<dbReference type="InterPro" id="IPR058031">
    <property type="entry name" value="AAA_lid_NorR"/>
</dbReference>
<feature type="region of interest" description="Disordered" evidence="8">
    <location>
        <begin position="1"/>
        <end position="20"/>
    </location>
</feature>
<dbReference type="InterPro" id="IPR029016">
    <property type="entry name" value="GAF-like_dom_sf"/>
</dbReference>
<dbReference type="Gene3D" id="1.10.8.60">
    <property type="match status" value="1"/>
</dbReference>
<dbReference type="Pfam" id="PF01590">
    <property type="entry name" value="GAF"/>
    <property type="match status" value="1"/>
</dbReference>
<dbReference type="PROSITE" id="PS00676">
    <property type="entry name" value="SIGMA54_INTERACT_2"/>
    <property type="match status" value="1"/>
</dbReference>
<keyword evidence="3" id="KW-0805">Transcription regulation</keyword>
<evidence type="ECO:0000256" key="3">
    <source>
        <dbReference type="ARBA" id="ARBA00023015"/>
    </source>
</evidence>
<name>A0ABN6MZ88_9BACT</name>
<dbReference type="PROSITE" id="PS50045">
    <property type="entry name" value="SIGMA54_INTERACT_4"/>
    <property type="match status" value="1"/>
</dbReference>
<protein>
    <recommendedName>
        <fullName evidence="9">Sigma-54 factor interaction domain-containing protein</fullName>
    </recommendedName>
</protein>
<keyword evidence="7" id="KW-0175">Coiled coil</keyword>
<dbReference type="Pfam" id="PF00158">
    <property type="entry name" value="Sigma54_activat"/>
    <property type="match status" value="1"/>
</dbReference>
<dbReference type="Pfam" id="PF02954">
    <property type="entry name" value="HTH_8"/>
    <property type="match status" value="1"/>
</dbReference>
<keyword evidence="1" id="KW-0547">Nucleotide-binding</keyword>
<dbReference type="PROSITE" id="PS00688">
    <property type="entry name" value="SIGMA54_INTERACT_3"/>
    <property type="match status" value="1"/>
</dbReference>
<keyword evidence="2" id="KW-0067">ATP-binding</keyword>
<evidence type="ECO:0000256" key="4">
    <source>
        <dbReference type="ARBA" id="ARBA00023125"/>
    </source>
</evidence>
<reference evidence="11" key="1">
    <citation type="journal article" date="2022" name="Int. J. Syst. Evol. Microbiol.">
        <title>Anaeromyxobacter oryzae sp. nov., Anaeromyxobacter diazotrophicus sp. nov. and Anaeromyxobacter paludicola sp. nov., isolated from paddy soils.</title>
        <authorList>
            <person name="Itoh H."/>
            <person name="Xu Z."/>
            <person name="Mise K."/>
            <person name="Masuda Y."/>
            <person name="Ushijima N."/>
            <person name="Hayakawa C."/>
            <person name="Shiratori Y."/>
            <person name="Senoo K."/>
        </authorList>
    </citation>
    <scope>NUCLEOTIDE SEQUENCE [LARGE SCALE GENOMIC DNA]</scope>
    <source>
        <strain evidence="11">Red232</strain>
    </source>
</reference>
<evidence type="ECO:0000256" key="5">
    <source>
        <dbReference type="ARBA" id="ARBA00023159"/>
    </source>
</evidence>
<feature type="domain" description="Sigma-54 factor interaction" evidence="9">
    <location>
        <begin position="223"/>
        <end position="452"/>
    </location>
</feature>
<evidence type="ECO:0000256" key="6">
    <source>
        <dbReference type="ARBA" id="ARBA00023163"/>
    </source>
</evidence>
<dbReference type="CDD" id="cd00009">
    <property type="entry name" value="AAA"/>
    <property type="match status" value="1"/>
</dbReference>
<proteinExistence type="predicted"/>
<dbReference type="SMART" id="SM00382">
    <property type="entry name" value="AAA"/>
    <property type="match status" value="1"/>
</dbReference>
<dbReference type="SUPFAM" id="SSF46689">
    <property type="entry name" value="Homeodomain-like"/>
    <property type="match status" value="1"/>
</dbReference>
<dbReference type="PROSITE" id="PS00675">
    <property type="entry name" value="SIGMA54_INTERACT_1"/>
    <property type="match status" value="1"/>
</dbReference>
<dbReference type="InterPro" id="IPR002197">
    <property type="entry name" value="HTH_Fis"/>
</dbReference>
<dbReference type="Proteomes" id="UP001162891">
    <property type="component" value="Chromosome"/>
</dbReference>
<dbReference type="InterPro" id="IPR025943">
    <property type="entry name" value="Sigma_54_int_dom_ATP-bd_2"/>
</dbReference>
<dbReference type="InterPro" id="IPR003593">
    <property type="entry name" value="AAA+_ATPase"/>
</dbReference>
<evidence type="ECO:0000256" key="7">
    <source>
        <dbReference type="SAM" id="Coils"/>
    </source>
</evidence>
<sequence length="539" mass="58994">MVEHGTRPGPRSLPVVGGPVNFGPAPTDDVHRKIVEEAIEAVLSTVDLRAVLDRTGQLLRRHFGETRVAIHRVSAEDATRAEVVLVSDPRQPSPELGTTFPLAGSAAGKAIQDRRPCVIDPLQPKAPRYRDEPLLAAYGYGSLVSFPLVFENEILGTLDIAHPPAEGLLDCCFEVARQVAHLVAIALHNSLMVEEVQRLNRLLGKENALLKEEIRQIKRDSRYVAESEAMRAVVERVRLVAPSGSTVLVRGETGTGKEGLARMVHEFSPRFNAPFVPVNLGAIPEGLIESELFGHEKGAFTGASRRRAGRFEQADGGTLFLDEVGDAPPSVQVRLLRVLQERVVERVGGTEPVKVDVRVVAATNRNLEEMVARGTFRADLYYRLAVFPIELPPLRERRDELRPLATYFLTRQAALMHRRPPRVGEDVWRALEAYDWPGNVRELENFLQRALILSPGPELAMPELPASALRAALPAAATPASEPPGPFEDEVRHLIERALSHCGGRVYGPSGAAALLGLRPTTLQGKMKKYGIAPGPRSA</sequence>
<evidence type="ECO:0000259" key="9">
    <source>
        <dbReference type="PROSITE" id="PS50045"/>
    </source>
</evidence>
<evidence type="ECO:0000256" key="8">
    <source>
        <dbReference type="SAM" id="MobiDB-lite"/>
    </source>
</evidence>
<dbReference type="Gene3D" id="3.40.50.300">
    <property type="entry name" value="P-loop containing nucleotide triphosphate hydrolases"/>
    <property type="match status" value="1"/>
</dbReference>
<dbReference type="InterPro" id="IPR025662">
    <property type="entry name" value="Sigma_54_int_dom_ATP-bd_1"/>
</dbReference>
<dbReference type="SUPFAM" id="SSF55781">
    <property type="entry name" value="GAF domain-like"/>
    <property type="match status" value="1"/>
</dbReference>
<dbReference type="Gene3D" id="1.10.10.60">
    <property type="entry name" value="Homeodomain-like"/>
    <property type="match status" value="1"/>
</dbReference>
<dbReference type="RefSeq" id="WP_248355710.1">
    <property type="nucleotide sequence ID" value="NZ_AP025591.1"/>
</dbReference>
<keyword evidence="5" id="KW-0010">Activator</keyword>
<evidence type="ECO:0000313" key="11">
    <source>
        <dbReference type="Proteomes" id="UP001162891"/>
    </source>
</evidence>
<dbReference type="InterPro" id="IPR009057">
    <property type="entry name" value="Homeodomain-like_sf"/>
</dbReference>
<evidence type="ECO:0000256" key="2">
    <source>
        <dbReference type="ARBA" id="ARBA00022840"/>
    </source>
</evidence>
<dbReference type="InterPro" id="IPR025944">
    <property type="entry name" value="Sigma_54_int_dom_CS"/>
</dbReference>
<keyword evidence="11" id="KW-1185">Reference proteome</keyword>
<gene>
    <name evidence="10" type="ORF">AMOR_52560</name>
</gene>
<keyword evidence="6" id="KW-0804">Transcription</keyword>
<feature type="coiled-coil region" evidence="7">
    <location>
        <begin position="193"/>
        <end position="220"/>
    </location>
</feature>
<dbReference type="EMBL" id="AP025591">
    <property type="protein sequence ID" value="BDG06260.1"/>
    <property type="molecule type" value="Genomic_DNA"/>
</dbReference>
<dbReference type="InterPro" id="IPR027417">
    <property type="entry name" value="P-loop_NTPase"/>
</dbReference>
<dbReference type="InterPro" id="IPR003018">
    <property type="entry name" value="GAF"/>
</dbReference>
<dbReference type="Gene3D" id="3.30.450.40">
    <property type="match status" value="1"/>
</dbReference>